<protein>
    <submittedName>
        <fullName evidence="2">Uncharacterized protein</fullName>
    </submittedName>
</protein>
<feature type="transmembrane region" description="Helical" evidence="1">
    <location>
        <begin position="48"/>
        <end position="72"/>
    </location>
</feature>
<gene>
    <name evidence="2" type="ORF">Salat_1445900</name>
</gene>
<sequence length="156" mass="17085">MEREDMVKLSWGGLKDGFLMAGVVHVNSKGWDYGIIVGARGGRAWHGVVSGMLVCVIVAFLVAEFVVVRFGVCDWEPCVKFPNTERPRGRSRCAELGPELGSMVNLGRCRVKPGVRVLEAWNLFLAVDRGGGCSKPWSKGGVLSRVNEIRLELQLA</sequence>
<keyword evidence="1" id="KW-0472">Membrane</keyword>
<proteinExistence type="predicted"/>
<reference evidence="2" key="1">
    <citation type="submission" date="2020-06" db="EMBL/GenBank/DDBJ databases">
        <authorList>
            <person name="Li T."/>
            <person name="Hu X."/>
            <person name="Zhang T."/>
            <person name="Song X."/>
            <person name="Zhang H."/>
            <person name="Dai N."/>
            <person name="Sheng W."/>
            <person name="Hou X."/>
            <person name="Wei L."/>
        </authorList>
    </citation>
    <scope>NUCLEOTIDE SEQUENCE</scope>
    <source>
        <strain evidence="2">3651</strain>
        <tissue evidence="2">Leaf</tissue>
    </source>
</reference>
<accession>A0AAE1YAY7</accession>
<evidence type="ECO:0000256" key="1">
    <source>
        <dbReference type="SAM" id="Phobius"/>
    </source>
</evidence>
<keyword evidence="1" id="KW-0812">Transmembrane</keyword>
<dbReference type="EMBL" id="JACGWO010000005">
    <property type="protein sequence ID" value="KAK4426772.1"/>
    <property type="molecule type" value="Genomic_DNA"/>
</dbReference>
<evidence type="ECO:0000313" key="2">
    <source>
        <dbReference type="EMBL" id="KAK4426772.1"/>
    </source>
</evidence>
<reference evidence="2" key="2">
    <citation type="journal article" date="2024" name="Plant">
        <title>Genomic evolution and insights into agronomic trait innovations of Sesamum species.</title>
        <authorList>
            <person name="Miao H."/>
            <person name="Wang L."/>
            <person name="Qu L."/>
            <person name="Liu H."/>
            <person name="Sun Y."/>
            <person name="Le M."/>
            <person name="Wang Q."/>
            <person name="Wei S."/>
            <person name="Zheng Y."/>
            <person name="Lin W."/>
            <person name="Duan Y."/>
            <person name="Cao H."/>
            <person name="Xiong S."/>
            <person name="Wang X."/>
            <person name="Wei L."/>
            <person name="Li C."/>
            <person name="Ma Q."/>
            <person name="Ju M."/>
            <person name="Zhao R."/>
            <person name="Li G."/>
            <person name="Mu C."/>
            <person name="Tian Q."/>
            <person name="Mei H."/>
            <person name="Zhang T."/>
            <person name="Gao T."/>
            <person name="Zhang H."/>
        </authorList>
    </citation>
    <scope>NUCLEOTIDE SEQUENCE</scope>
    <source>
        <strain evidence="2">3651</strain>
    </source>
</reference>
<organism evidence="2 3">
    <name type="scientific">Sesamum alatum</name>
    <dbReference type="NCBI Taxonomy" id="300844"/>
    <lineage>
        <taxon>Eukaryota</taxon>
        <taxon>Viridiplantae</taxon>
        <taxon>Streptophyta</taxon>
        <taxon>Embryophyta</taxon>
        <taxon>Tracheophyta</taxon>
        <taxon>Spermatophyta</taxon>
        <taxon>Magnoliopsida</taxon>
        <taxon>eudicotyledons</taxon>
        <taxon>Gunneridae</taxon>
        <taxon>Pentapetalae</taxon>
        <taxon>asterids</taxon>
        <taxon>lamiids</taxon>
        <taxon>Lamiales</taxon>
        <taxon>Pedaliaceae</taxon>
        <taxon>Sesamum</taxon>
    </lineage>
</organism>
<dbReference type="Proteomes" id="UP001293254">
    <property type="component" value="Unassembled WGS sequence"/>
</dbReference>
<comment type="caution">
    <text evidence="2">The sequence shown here is derived from an EMBL/GenBank/DDBJ whole genome shotgun (WGS) entry which is preliminary data.</text>
</comment>
<keyword evidence="3" id="KW-1185">Reference proteome</keyword>
<keyword evidence="1" id="KW-1133">Transmembrane helix</keyword>
<evidence type="ECO:0000313" key="3">
    <source>
        <dbReference type="Proteomes" id="UP001293254"/>
    </source>
</evidence>
<dbReference type="AlphaFoldDB" id="A0AAE1YAY7"/>
<name>A0AAE1YAY7_9LAMI</name>